<dbReference type="SUPFAM" id="SSF88723">
    <property type="entry name" value="PIN domain-like"/>
    <property type="match status" value="1"/>
</dbReference>
<evidence type="ECO:0000313" key="9">
    <source>
        <dbReference type="EMBL" id="CAA6800493.1"/>
    </source>
</evidence>
<keyword evidence="5" id="KW-0378">Hydrolase</keyword>
<evidence type="ECO:0000256" key="2">
    <source>
        <dbReference type="ARBA" id="ARBA00022649"/>
    </source>
</evidence>
<dbReference type="PANTHER" id="PTHR33653:SF1">
    <property type="entry name" value="RIBONUCLEASE VAPC2"/>
    <property type="match status" value="1"/>
</dbReference>
<comment type="cofactor">
    <cofactor evidence="1">
        <name>Mg(2+)</name>
        <dbReference type="ChEBI" id="CHEBI:18420"/>
    </cofactor>
</comment>
<organism evidence="9">
    <name type="scientific">uncultured Sulfurovum sp</name>
    <dbReference type="NCBI Taxonomy" id="269237"/>
    <lineage>
        <taxon>Bacteria</taxon>
        <taxon>Pseudomonadati</taxon>
        <taxon>Campylobacterota</taxon>
        <taxon>Epsilonproteobacteria</taxon>
        <taxon>Campylobacterales</taxon>
        <taxon>Sulfurovaceae</taxon>
        <taxon>Sulfurovum</taxon>
        <taxon>environmental samples</taxon>
    </lineage>
</organism>
<dbReference type="GO" id="GO:0016787">
    <property type="term" value="F:hydrolase activity"/>
    <property type="evidence" value="ECO:0007669"/>
    <property type="project" value="UniProtKB-KW"/>
</dbReference>
<keyword evidence="4" id="KW-0479">Metal-binding</keyword>
<dbReference type="GO" id="GO:0004519">
    <property type="term" value="F:endonuclease activity"/>
    <property type="evidence" value="ECO:0007669"/>
    <property type="project" value="UniProtKB-KW"/>
</dbReference>
<sequence length="127" mass="14832">MSGSNNVLLDSNILIYLSQKKLSIDEVFEDNCKYFISIISYMEILSYNFTSREEENFIHKLLSLFEIIDITKNIADQVIKLKKQRKIKLPDAIIVATTLHKNMTLYTNDQQLHSVENLKTKFFSVTH</sequence>
<dbReference type="Gene3D" id="3.40.50.1010">
    <property type="entry name" value="5'-nuclease"/>
    <property type="match status" value="1"/>
</dbReference>
<evidence type="ECO:0000256" key="1">
    <source>
        <dbReference type="ARBA" id="ARBA00001946"/>
    </source>
</evidence>
<evidence type="ECO:0000256" key="5">
    <source>
        <dbReference type="ARBA" id="ARBA00022801"/>
    </source>
</evidence>
<protein>
    <submittedName>
        <fullName evidence="9">tRNA(fMet)-specific endonuclease VapC</fullName>
    </submittedName>
</protein>
<keyword evidence="6" id="KW-0460">Magnesium</keyword>
<dbReference type="InterPro" id="IPR029060">
    <property type="entry name" value="PIN-like_dom_sf"/>
</dbReference>
<dbReference type="PANTHER" id="PTHR33653">
    <property type="entry name" value="RIBONUCLEASE VAPC2"/>
    <property type="match status" value="1"/>
</dbReference>
<dbReference type="GO" id="GO:0046872">
    <property type="term" value="F:metal ion binding"/>
    <property type="evidence" value="ECO:0007669"/>
    <property type="project" value="UniProtKB-KW"/>
</dbReference>
<evidence type="ECO:0000256" key="4">
    <source>
        <dbReference type="ARBA" id="ARBA00022723"/>
    </source>
</evidence>
<gene>
    <name evidence="9" type="ORF">HELGO_WM9921</name>
</gene>
<keyword evidence="3" id="KW-0540">Nuclease</keyword>
<dbReference type="InterPro" id="IPR050556">
    <property type="entry name" value="Type_II_TA_system_RNase"/>
</dbReference>
<keyword evidence="2" id="KW-1277">Toxin-antitoxin system</keyword>
<evidence type="ECO:0000259" key="8">
    <source>
        <dbReference type="Pfam" id="PF01850"/>
    </source>
</evidence>
<dbReference type="EMBL" id="CACVAU010000001">
    <property type="protein sequence ID" value="CAA6800493.1"/>
    <property type="molecule type" value="Genomic_DNA"/>
</dbReference>
<feature type="domain" description="PIN" evidence="8">
    <location>
        <begin position="7"/>
        <end position="116"/>
    </location>
</feature>
<evidence type="ECO:0000256" key="6">
    <source>
        <dbReference type="ARBA" id="ARBA00022842"/>
    </source>
</evidence>
<dbReference type="AlphaFoldDB" id="A0A6S6SCM4"/>
<evidence type="ECO:0000256" key="3">
    <source>
        <dbReference type="ARBA" id="ARBA00022722"/>
    </source>
</evidence>
<dbReference type="Pfam" id="PF01850">
    <property type="entry name" value="PIN"/>
    <property type="match status" value="1"/>
</dbReference>
<reference evidence="9" key="1">
    <citation type="submission" date="2020-01" db="EMBL/GenBank/DDBJ databases">
        <authorList>
            <person name="Meier V. D."/>
            <person name="Meier V D."/>
        </authorList>
    </citation>
    <scope>NUCLEOTIDE SEQUENCE</scope>
    <source>
        <strain evidence="9">HLG_WM_MAG_05</strain>
    </source>
</reference>
<dbReference type="CDD" id="cd18738">
    <property type="entry name" value="PIN_VapC4-5_FitB-like"/>
    <property type="match status" value="1"/>
</dbReference>
<proteinExistence type="inferred from homology"/>
<dbReference type="InterPro" id="IPR002716">
    <property type="entry name" value="PIN_dom"/>
</dbReference>
<evidence type="ECO:0000256" key="7">
    <source>
        <dbReference type="ARBA" id="ARBA00038093"/>
    </source>
</evidence>
<keyword evidence="9" id="KW-0255">Endonuclease</keyword>
<comment type="similarity">
    <text evidence="7">Belongs to the PINc/VapC protein family.</text>
</comment>
<name>A0A6S6SCM4_9BACT</name>
<accession>A0A6S6SCM4</accession>